<evidence type="ECO:0000313" key="3">
    <source>
        <dbReference type="Proteomes" id="UP000027153"/>
    </source>
</evidence>
<dbReference type="RefSeq" id="WP_048091970.1">
    <property type="nucleotide sequence ID" value="NZ_JMIY01000006.1"/>
</dbReference>
<dbReference type="Proteomes" id="UP000027153">
    <property type="component" value="Unassembled WGS sequence"/>
</dbReference>
<feature type="transmembrane region" description="Helical" evidence="1">
    <location>
        <begin position="27"/>
        <end position="47"/>
    </location>
</feature>
<evidence type="ECO:0000256" key="1">
    <source>
        <dbReference type="SAM" id="Phobius"/>
    </source>
</evidence>
<evidence type="ECO:0000313" key="2">
    <source>
        <dbReference type="EMBL" id="KCZ71242.1"/>
    </source>
</evidence>
<gene>
    <name evidence="2" type="ORF">ANME2D_02443</name>
</gene>
<organism evidence="2 3">
    <name type="scientific">Candidatus Methanoperedens nitratireducens</name>
    <dbReference type="NCBI Taxonomy" id="1392998"/>
    <lineage>
        <taxon>Archaea</taxon>
        <taxon>Methanobacteriati</taxon>
        <taxon>Methanobacteriota</taxon>
        <taxon>Stenosarchaea group</taxon>
        <taxon>Methanomicrobia</taxon>
        <taxon>Methanosarcinales</taxon>
        <taxon>ANME-2 cluster</taxon>
        <taxon>Candidatus Methanoperedentaceae</taxon>
        <taxon>Candidatus Methanoperedens</taxon>
    </lineage>
</organism>
<reference evidence="2 3" key="1">
    <citation type="journal article" date="2013" name="Nature">
        <title>Anaerobic oxidation of methane coupled to nitrate reduction in a novel archaeal lineage.</title>
        <authorList>
            <person name="Haroon M.F."/>
            <person name="Hu S."/>
            <person name="Shi Y."/>
            <person name="Imelfort M."/>
            <person name="Keller J."/>
            <person name="Hugenholtz P."/>
            <person name="Yuan Z."/>
            <person name="Tyson G.W."/>
        </authorList>
    </citation>
    <scope>NUCLEOTIDE SEQUENCE [LARGE SCALE GENOMIC DNA]</scope>
    <source>
        <strain evidence="2 3">ANME-2d</strain>
    </source>
</reference>
<name>A0A062V1I2_9EURY</name>
<accession>A0A062V1I2</accession>
<dbReference type="AlphaFoldDB" id="A0A062V1I2"/>
<keyword evidence="1" id="KW-0472">Membrane</keyword>
<proteinExistence type="predicted"/>
<dbReference type="EMBL" id="JMIY01000006">
    <property type="protein sequence ID" value="KCZ71242.1"/>
    <property type="molecule type" value="Genomic_DNA"/>
</dbReference>
<keyword evidence="1" id="KW-0812">Transmembrane</keyword>
<comment type="caution">
    <text evidence="2">The sequence shown here is derived from an EMBL/GenBank/DDBJ whole genome shotgun (WGS) entry which is preliminary data.</text>
</comment>
<protein>
    <submittedName>
        <fullName evidence="2">Uncharacterized protein</fullName>
    </submittedName>
</protein>
<sequence>MERPTFIIIPKLRNKNLNILNIPSSQWTVYMIFAGILSVLFFLISLASGGLQAFFIVMFLLTFFIFYKFFRKEEVVDRTKLVYNFLFRKCSGELEFAKYRDRDFGKIKDSLSIAKIHDNGLIQFDQSHYSALVRYVPPTVNGDNLWPYVLQTKAIVDSLLPNMLLKIFVVSVGNDPIKFKREVLEASNSARSKQKKEHLLSIYKMMENKKDRAPEWNFYMLLDFGKYDSHEEAAIASENYYPGFKDRLEQVRIKSLRITSEAEILLALRNAINPIHPILEDLK</sequence>
<keyword evidence="1" id="KW-1133">Transmembrane helix</keyword>
<feature type="transmembrane region" description="Helical" evidence="1">
    <location>
        <begin position="53"/>
        <end position="70"/>
    </location>
</feature>
<keyword evidence="3" id="KW-1185">Reference proteome</keyword>